<dbReference type="EMBL" id="RYZH01000014">
    <property type="protein sequence ID" value="RUL88114.1"/>
    <property type="molecule type" value="Genomic_DNA"/>
</dbReference>
<proteinExistence type="predicted"/>
<dbReference type="Gene3D" id="2.60.40.1190">
    <property type="match status" value="1"/>
</dbReference>
<gene>
    <name evidence="1" type="ORF">TsocGM_09255</name>
</gene>
<reference evidence="1 2" key="2">
    <citation type="submission" date="2019-01" db="EMBL/GenBank/DDBJ databases">
        <title>Tautonia sociabilis, a novel thermotolerant planctomycete of Isosphaeraceae family, isolated from a 4000 m deep subterranean habitat.</title>
        <authorList>
            <person name="Kovaleva O.L."/>
            <person name="Elcheninov A.G."/>
            <person name="Van Heerden E."/>
            <person name="Toshchakov S.V."/>
            <person name="Novikov A."/>
            <person name="Bonch-Osmolovskaya E.A."/>
            <person name="Kublanov I.V."/>
        </authorList>
    </citation>
    <scope>NUCLEOTIDE SEQUENCE [LARGE SCALE GENOMIC DNA]</scope>
    <source>
        <strain evidence="1 2">GM2012</strain>
    </source>
</reference>
<evidence type="ECO:0000313" key="1">
    <source>
        <dbReference type="EMBL" id="RUL88114.1"/>
    </source>
</evidence>
<sequence length="228" mass="24719">MSASTTPPPPPLIPTSFYARFALACPKVEGIPRAGKGRLLDLPDACILPALAEIDGRSPWAEVRVGWNAGGLGIAVEVSGKPGTLSRVADRPEESDGLQLWIDTRNTRDIHRASRYCHRFIATVSPGEGKALVAELRQAKIARASADSPTADPSELLASAHRTRTGYRLELYVPASALHGFDPETNRRLGFSYRVTDPDRGDQHLTVGREFPVGEDPSLWATLELMEG</sequence>
<dbReference type="AlphaFoldDB" id="A0A432ML09"/>
<protein>
    <recommendedName>
        <fullName evidence="3">Carbohydrate-binding domain-containing protein</fullName>
    </recommendedName>
</protein>
<dbReference type="RefSeq" id="WP_126725023.1">
    <property type="nucleotide sequence ID" value="NZ_RYZH01000014.1"/>
</dbReference>
<evidence type="ECO:0008006" key="3">
    <source>
        <dbReference type="Google" id="ProtNLM"/>
    </source>
</evidence>
<dbReference type="Proteomes" id="UP000280296">
    <property type="component" value="Unassembled WGS sequence"/>
</dbReference>
<dbReference type="OrthoDB" id="261771at2"/>
<evidence type="ECO:0000313" key="2">
    <source>
        <dbReference type="Proteomes" id="UP000280296"/>
    </source>
</evidence>
<name>A0A432ML09_9BACT</name>
<reference evidence="1 2" key="1">
    <citation type="submission" date="2018-12" db="EMBL/GenBank/DDBJ databases">
        <authorList>
            <person name="Toschakov S.V."/>
        </authorList>
    </citation>
    <scope>NUCLEOTIDE SEQUENCE [LARGE SCALE GENOMIC DNA]</scope>
    <source>
        <strain evidence="1 2">GM2012</strain>
    </source>
</reference>
<keyword evidence="2" id="KW-1185">Reference proteome</keyword>
<organism evidence="1 2">
    <name type="scientific">Tautonia sociabilis</name>
    <dbReference type="NCBI Taxonomy" id="2080755"/>
    <lineage>
        <taxon>Bacteria</taxon>
        <taxon>Pseudomonadati</taxon>
        <taxon>Planctomycetota</taxon>
        <taxon>Planctomycetia</taxon>
        <taxon>Isosphaerales</taxon>
        <taxon>Isosphaeraceae</taxon>
        <taxon>Tautonia</taxon>
    </lineage>
</organism>
<accession>A0A432ML09</accession>
<dbReference type="SUPFAM" id="SSF49344">
    <property type="entry name" value="CBD9-like"/>
    <property type="match status" value="1"/>
</dbReference>
<comment type="caution">
    <text evidence="1">The sequence shown here is derived from an EMBL/GenBank/DDBJ whole genome shotgun (WGS) entry which is preliminary data.</text>
</comment>
<dbReference type="CDD" id="cd00241">
    <property type="entry name" value="DOMON_like"/>
    <property type="match status" value="1"/>
</dbReference>